<feature type="region of interest" description="Disordered" evidence="1">
    <location>
        <begin position="117"/>
        <end position="138"/>
    </location>
</feature>
<dbReference type="Proteomes" id="UP000642070">
    <property type="component" value="Unassembled WGS sequence"/>
</dbReference>
<accession>A0A917U9L4</accession>
<reference evidence="2" key="2">
    <citation type="submission" date="2020-09" db="EMBL/GenBank/DDBJ databases">
        <authorList>
            <person name="Sun Q."/>
            <person name="Ohkuma M."/>
        </authorList>
    </citation>
    <scope>NUCLEOTIDE SEQUENCE</scope>
    <source>
        <strain evidence="2">JCM 19831</strain>
    </source>
</reference>
<evidence type="ECO:0000313" key="3">
    <source>
        <dbReference type="Proteomes" id="UP000642070"/>
    </source>
</evidence>
<reference evidence="2" key="1">
    <citation type="journal article" date="2014" name="Int. J. Syst. Evol. Microbiol.">
        <title>Complete genome sequence of Corynebacterium casei LMG S-19264T (=DSM 44701T), isolated from a smear-ripened cheese.</title>
        <authorList>
            <consortium name="US DOE Joint Genome Institute (JGI-PGF)"/>
            <person name="Walter F."/>
            <person name="Albersmeier A."/>
            <person name="Kalinowski J."/>
            <person name="Ruckert C."/>
        </authorList>
    </citation>
    <scope>NUCLEOTIDE SEQUENCE</scope>
    <source>
        <strain evidence="2">JCM 19831</strain>
    </source>
</reference>
<name>A0A917U9L4_9ACTN</name>
<proteinExistence type="predicted"/>
<keyword evidence="3" id="KW-1185">Reference proteome</keyword>
<dbReference type="AlphaFoldDB" id="A0A917U9L4"/>
<sequence length="180" mass="18800">MYAVDGRAVPLRIIVDHWGEVPLRRQVAVALGTGEIVVPPDVAFAAGRASSEYDLVGEVDWMPYTDSVERFAGGWPGVRIGAVPGRLVGHLDHVPAGDGGSERDFAGCEDVVSTGQRDVFGAPGRQPQFAVGRDDEGEGLGEFTAVAPRKPPREGGSCIDGHSVHPRHAVAVALSSGGPT</sequence>
<dbReference type="EMBL" id="BMPI01000059">
    <property type="protein sequence ID" value="GGM69327.1"/>
    <property type="molecule type" value="Genomic_DNA"/>
</dbReference>
<evidence type="ECO:0000256" key="1">
    <source>
        <dbReference type="SAM" id="MobiDB-lite"/>
    </source>
</evidence>
<comment type="caution">
    <text evidence="2">The sequence shown here is derived from an EMBL/GenBank/DDBJ whole genome shotgun (WGS) entry which is preliminary data.</text>
</comment>
<protein>
    <submittedName>
        <fullName evidence="2">Uncharacterized protein</fullName>
    </submittedName>
</protein>
<gene>
    <name evidence="2" type="ORF">GCM10007977_083820</name>
</gene>
<evidence type="ECO:0000313" key="2">
    <source>
        <dbReference type="EMBL" id="GGM69327.1"/>
    </source>
</evidence>
<organism evidence="2 3">
    <name type="scientific">Dactylosporangium sucinum</name>
    <dbReference type="NCBI Taxonomy" id="1424081"/>
    <lineage>
        <taxon>Bacteria</taxon>
        <taxon>Bacillati</taxon>
        <taxon>Actinomycetota</taxon>
        <taxon>Actinomycetes</taxon>
        <taxon>Micromonosporales</taxon>
        <taxon>Micromonosporaceae</taxon>
        <taxon>Dactylosporangium</taxon>
    </lineage>
</organism>